<evidence type="ECO:0000256" key="11">
    <source>
        <dbReference type="PIRSR" id="PIRSR000927-2"/>
    </source>
</evidence>
<evidence type="ECO:0000256" key="5">
    <source>
        <dbReference type="ARBA" id="ARBA00022801"/>
    </source>
</evidence>
<evidence type="ECO:0000259" key="13">
    <source>
        <dbReference type="PROSITE" id="PS50056"/>
    </source>
</evidence>
<comment type="similarity">
    <text evidence="3 9">Belongs to the protein-tyrosine phosphatase family. Non-receptor class subfamily.</text>
</comment>
<dbReference type="Pfam" id="PF00102">
    <property type="entry name" value="Y_phosphatase"/>
    <property type="match status" value="1"/>
</dbReference>
<comment type="catalytic activity">
    <reaction evidence="9">
        <text>O-phospho-L-tyrosyl-[protein] + H2O = L-tyrosyl-[protein] + phosphate</text>
        <dbReference type="Rhea" id="RHEA:10684"/>
        <dbReference type="Rhea" id="RHEA-COMP:10136"/>
        <dbReference type="Rhea" id="RHEA-COMP:20101"/>
        <dbReference type="ChEBI" id="CHEBI:15377"/>
        <dbReference type="ChEBI" id="CHEBI:43474"/>
        <dbReference type="ChEBI" id="CHEBI:46858"/>
        <dbReference type="ChEBI" id="CHEBI:61978"/>
        <dbReference type="EC" id="3.1.3.48"/>
    </reaction>
</comment>
<dbReference type="Pfam" id="PF00373">
    <property type="entry name" value="FERM_M"/>
    <property type="match status" value="1"/>
</dbReference>
<dbReference type="GO" id="GO:0070161">
    <property type="term" value="C:anchoring junction"/>
    <property type="evidence" value="ECO:0007669"/>
    <property type="project" value="UniProtKB-SubCell"/>
</dbReference>
<evidence type="ECO:0000256" key="9">
    <source>
        <dbReference type="PIRNR" id="PIRNR000927"/>
    </source>
</evidence>
<dbReference type="SUPFAM" id="SSF50729">
    <property type="entry name" value="PH domain-like"/>
    <property type="match status" value="1"/>
</dbReference>
<feature type="domain" description="FERM" evidence="14">
    <location>
        <begin position="33"/>
        <end position="320"/>
    </location>
</feature>
<dbReference type="InterPro" id="IPR019748">
    <property type="entry name" value="FERM_central"/>
</dbReference>
<feature type="active site" description="Phosphocysteine intermediate" evidence="10">
    <location>
        <position position="849"/>
    </location>
</feature>
<evidence type="ECO:0000313" key="16">
    <source>
        <dbReference type="EMBL" id="KAL0268614.1"/>
    </source>
</evidence>
<keyword evidence="6 9" id="KW-0904">Protein phosphatase</keyword>
<dbReference type="CDD" id="cd14473">
    <property type="entry name" value="FERM_B-lobe"/>
    <property type="match status" value="1"/>
</dbReference>
<dbReference type="SMART" id="SM00228">
    <property type="entry name" value="PDZ"/>
    <property type="match status" value="1"/>
</dbReference>
<dbReference type="InterPro" id="IPR014847">
    <property type="entry name" value="FA"/>
</dbReference>
<dbReference type="PROSITE" id="PS50056">
    <property type="entry name" value="TYR_PHOSPHATASE_2"/>
    <property type="match status" value="1"/>
</dbReference>
<dbReference type="GO" id="GO:0016020">
    <property type="term" value="C:membrane"/>
    <property type="evidence" value="ECO:0007669"/>
    <property type="project" value="UniProtKB-ARBA"/>
</dbReference>
<dbReference type="InterPro" id="IPR001478">
    <property type="entry name" value="PDZ"/>
</dbReference>
<evidence type="ECO:0000256" key="3">
    <source>
        <dbReference type="ARBA" id="ARBA00009649"/>
    </source>
</evidence>
<dbReference type="SUPFAM" id="SSF47031">
    <property type="entry name" value="Second domain of FERM"/>
    <property type="match status" value="1"/>
</dbReference>
<evidence type="ECO:0000256" key="2">
    <source>
        <dbReference type="ARBA" id="ARBA00004282"/>
    </source>
</evidence>
<dbReference type="PANTHER" id="PTHR45706">
    <property type="entry name" value="TYROSINE-PROTEIN PHOSPHATASE"/>
    <property type="match status" value="1"/>
</dbReference>
<name>A0AAW2HFX8_9NEOP</name>
<dbReference type="FunFam" id="2.30.29.30:FF:000002">
    <property type="entry name" value="Band 4.1-like protein 5 isoform 1"/>
    <property type="match status" value="1"/>
</dbReference>
<dbReference type="InterPro" id="IPR003595">
    <property type="entry name" value="Tyr_Pase_cat"/>
</dbReference>
<protein>
    <recommendedName>
        <fullName evidence="9">Tyrosine-protein phosphatase</fullName>
        <ecNumber evidence="9">3.1.3.48</ecNumber>
    </recommendedName>
</protein>
<dbReference type="InterPro" id="IPR036034">
    <property type="entry name" value="PDZ_sf"/>
</dbReference>
<dbReference type="CDD" id="cd06706">
    <property type="entry name" value="PDZ_PTPN3-4-like"/>
    <property type="match status" value="1"/>
</dbReference>
<dbReference type="SUPFAM" id="SSF50156">
    <property type="entry name" value="PDZ domain-like"/>
    <property type="match status" value="1"/>
</dbReference>
<dbReference type="EMBL" id="JARGDH010000005">
    <property type="protein sequence ID" value="KAL0268614.1"/>
    <property type="molecule type" value="Genomic_DNA"/>
</dbReference>
<dbReference type="InterPro" id="IPR019747">
    <property type="entry name" value="FERM_CS"/>
</dbReference>
<dbReference type="FunFam" id="3.10.20.90:FF:000039">
    <property type="entry name" value="Tyrosine-protein phosphatase non-receptor type"/>
    <property type="match status" value="1"/>
</dbReference>
<dbReference type="InterPro" id="IPR029021">
    <property type="entry name" value="Prot-tyrosine_phosphatase-like"/>
</dbReference>
<dbReference type="PRINTS" id="PR00700">
    <property type="entry name" value="PRTYPHPHTASE"/>
</dbReference>
<dbReference type="InterPro" id="IPR018980">
    <property type="entry name" value="FERM_PH-like_C"/>
</dbReference>
<evidence type="ECO:0000256" key="1">
    <source>
        <dbReference type="ARBA" id="ARBA00004245"/>
    </source>
</evidence>
<dbReference type="SMART" id="SM00194">
    <property type="entry name" value="PTPc"/>
    <property type="match status" value="1"/>
</dbReference>
<dbReference type="CDD" id="cd17100">
    <property type="entry name" value="FERM_F1_PTPN3_like"/>
    <property type="match status" value="1"/>
</dbReference>
<dbReference type="PANTHER" id="PTHR45706:SF4">
    <property type="entry name" value="TYROSINE-PROTEIN PHOSPHATASE"/>
    <property type="match status" value="1"/>
</dbReference>
<evidence type="ECO:0000259" key="15">
    <source>
        <dbReference type="PROSITE" id="PS50106"/>
    </source>
</evidence>
<dbReference type="Gene3D" id="2.30.29.30">
    <property type="entry name" value="Pleckstrin-homology domain (PH domain)/Phosphotyrosine-binding domain (PTB)"/>
    <property type="match status" value="1"/>
</dbReference>
<evidence type="ECO:0000256" key="4">
    <source>
        <dbReference type="ARBA" id="ARBA00022490"/>
    </source>
</evidence>
<dbReference type="GO" id="GO:0048666">
    <property type="term" value="P:neuron development"/>
    <property type="evidence" value="ECO:0007669"/>
    <property type="project" value="UniProtKB-ARBA"/>
</dbReference>
<dbReference type="SMART" id="SM00295">
    <property type="entry name" value="B41"/>
    <property type="match status" value="1"/>
</dbReference>
<dbReference type="GO" id="GO:0008092">
    <property type="term" value="F:cytoskeletal protein binding"/>
    <property type="evidence" value="ECO:0007669"/>
    <property type="project" value="InterPro"/>
</dbReference>
<dbReference type="InterPro" id="IPR012151">
    <property type="entry name" value="Tyr_Pase_non-rcpt_typ-3/4"/>
</dbReference>
<dbReference type="EC" id="3.1.3.48" evidence="9"/>
<dbReference type="InterPro" id="IPR014352">
    <property type="entry name" value="FERM/acyl-CoA-bd_prot_sf"/>
</dbReference>
<dbReference type="Pfam" id="PF09380">
    <property type="entry name" value="FERM_C"/>
    <property type="match status" value="1"/>
</dbReference>
<comment type="subcellular location">
    <subcellularLocation>
        <location evidence="2">Cell junction</location>
    </subcellularLocation>
    <subcellularLocation>
        <location evidence="1 9">Cytoplasm</location>
        <location evidence="1 9">Cytoskeleton</location>
    </subcellularLocation>
</comment>
<dbReference type="SMART" id="SM01195">
    <property type="entry name" value="FA"/>
    <property type="match status" value="1"/>
</dbReference>
<evidence type="ECO:0000256" key="7">
    <source>
        <dbReference type="ARBA" id="ARBA00022949"/>
    </source>
</evidence>
<dbReference type="InterPro" id="IPR011993">
    <property type="entry name" value="PH-like_dom_sf"/>
</dbReference>
<dbReference type="CDD" id="cd14541">
    <property type="entry name" value="PTPc-N3_4"/>
    <property type="match status" value="1"/>
</dbReference>
<dbReference type="SUPFAM" id="SSF52799">
    <property type="entry name" value="(Phosphotyrosine protein) phosphatases II"/>
    <property type="match status" value="1"/>
</dbReference>
<dbReference type="Pfam" id="PF08736">
    <property type="entry name" value="FA"/>
    <property type="match status" value="1"/>
</dbReference>
<dbReference type="InterPro" id="IPR029071">
    <property type="entry name" value="Ubiquitin-like_domsf"/>
</dbReference>
<dbReference type="SMART" id="SM00404">
    <property type="entry name" value="PTPc_motif"/>
    <property type="match status" value="1"/>
</dbReference>
<dbReference type="PROSITE" id="PS00383">
    <property type="entry name" value="TYR_PHOSPHATASE_1"/>
    <property type="match status" value="1"/>
</dbReference>
<accession>A0AAW2HFX8</accession>
<keyword evidence="8 9" id="KW-0206">Cytoskeleton</keyword>
<dbReference type="Pfam" id="PF09379">
    <property type="entry name" value="FERM_N"/>
    <property type="match status" value="1"/>
</dbReference>
<dbReference type="Gene3D" id="1.20.80.10">
    <property type="match status" value="1"/>
</dbReference>
<feature type="domain" description="Tyrosine specific protein phosphatases" evidence="13">
    <location>
        <begin position="825"/>
        <end position="899"/>
    </location>
</feature>
<dbReference type="Gene3D" id="2.30.42.10">
    <property type="match status" value="1"/>
</dbReference>
<dbReference type="AlphaFoldDB" id="A0AAW2HFX8"/>
<keyword evidence="5 9" id="KW-0378">Hydrolase</keyword>
<feature type="domain" description="PDZ" evidence="15">
    <location>
        <begin position="516"/>
        <end position="592"/>
    </location>
</feature>
<keyword evidence="4 9" id="KW-0963">Cytoplasm</keyword>
<dbReference type="SUPFAM" id="SSF54236">
    <property type="entry name" value="Ubiquitin-like"/>
    <property type="match status" value="1"/>
</dbReference>
<dbReference type="InterPro" id="IPR000387">
    <property type="entry name" value="Tyr_Pase_dom"/>
</dbReference>
<dbReference type="PROSITE" id="PS50057">
    <property type="entry name" value="FERM_3"/>
    <property type="match status" value="1"/>
</dbReference>
<evidence type="ECO:0000256" key="8">
    <source>
        <dbReference type="ARBA" id="ARBA00023212"/>
    </source>
</evidence>
<dbReference type="PIRSF" id="PIRSF000927">
    <property type="entry name" value="Tyr-Ptase_nr3"/>
    <property type="match status" value="1"/>
</dbReference>
<feature type="binding site" evidence="11">
    <location>
        <position position="893"/>
    </location>
    <ligand>
        <name>substrate</name>
    </ligand>
</feature>
<dbReference type="GO" id="GO:0071944">
    <property type="term" value="C:cell periphery"/>
    <property type="evidence" value="ECO:0007669"/>
    <property type="project" value="UniProtKB-ARBA"/>
</dbReference>
<dbReference type="InterPro" id="IPR041783">
    <property type="entry name" value="PTPN3/4_FERM_C"/>
</dbReference>
<dbReference type="InterPro" id="IPR000242">
    <property type="entry name" value="PTP_cat"/>
</dbReference>
<dbReference type="FunFam" id="1.20.80.10:FF:000003">
    <property type="entry name" value="Tyrosine-protein phosphatase non-receptor type 4"/>
    <property type="match status" value="1"/>
</dbReference>
<evidence type="ECO:0000259" key="14">
    <source>
        <dbReference type="PROSITE" id="PS50057"/>
    </source>
</evidence>
<organism evidence="16">
    <name type="scientific">Menopon gallinae</name>
    <name type="common">poultry shaft louse</name>
    <dbReference type="NCBI Taxonomy" id="328185"/>
    <lineage>
        <taxon>Eukaryota</taxon>
        <taxon>Metazoa</taxon>
        <taxon>Ecdysozoa</taxon>
        <taxon>Arthropoda</taxon>
        <taxon>Hexapoda</taxon>
        <taxon>Insecta</taxon>
        <taxon>Pterygota</taxon>
        <taxon>Neoptera</taxon>
        <taxon>Paraneoptera</taxon>
        <taxon>Psocodea</taxon>
        <taxon>Troctomorpha</taxon>
        <taxon>Phthiraptera</taxon>
        <taxon>Amblycera</taxon>
        <taxon>Menoponidae</taxon>
        <taxon>Menopon</taxon>
    </lineage>
</organism>
<dbReference type="InterPro" id="IPR035963">
    <property type="entry name" value="FERM_2"/>
</dbReference>
<dbReference type="PROSITE" id="PS00660">
    <property type="entry name" value="FERM_1"/>
    <property type="match status" value="1"/>
</dbReference>
<reference evidence="16" key="1">
    <citation type="journal article" date="2024" name="Gigascience">
        <title>Chromosome-level genome of the poultry shaft louse Menopon gallinae provides insight into the host-switching and adaptive evolution of parasitic lice.</title>
        <authorList>
            <person name="Xu Y."/>
            <person name="Ma L."/>
            <person name="Liu S."/>
            <person name="Liang Y."/>
            <person name="Liu Q."/>
            <person name="He Z."/>
            <person name="Tian L."/>
            <person name="Duan Y."/>
            <person name="Cai W."/>
            <person name="Li H."/>
            <person name="Song F."/>
        </authorList>
    </citation>
    <scope>NUCLEOTIDE SEQUENCE</scope>
    <source>
        <strain evidence="16">Cailab_2023a</strain>
    </source>
</reference>
<evidence type="ECO:0000256" key="6">
    <source>
        <dbReference type="ARBA" id="ARBA00022912"/>
    </source>
</evidence>
<evidence type="ECO:0000259" key="12">
    <source>
        <dbReference type="PROSITE" id="PS50055"/>
    </source>
</evidence>
<dbReference type="InterPro" id="IPR016130">
    <property type="entry name" value="Tyr_Pase_AS"/>
</dbReference>
<dbReference type="GO" id="GO:0004725">
    <property type="term" value="F:protein tyrosine phosphatase activity"/>
    <property type="evidence" value="ECO:0007669"/>
    <property type="project" value="UniProtKB-EC"/>
</dbReference>
<dbReference type="SMART" id="SM01196">
    <property type="entry name" value="FERM_C"/>
    <property type="match status" value="1"/>
</dbReference>
<dbReference type="EMBL" id="JARGDH010000005">
    <property type="protein sequence ID" value="KAL0268615.1"/>
    <property type="molecule type" value="Genomic_DNA"/>
</dbReference>
<feature type="domain" description="Tyrosine-protein phosphatase" evidence="12">
    <location>
        <begin position="648"/>
        <end position="908"/>
    </location>
</feature>
<dbReference type="PROSITE" id="PS50055">
    <property type="entry name" value="TYR_PHOSPHATASE_PTP"/>
    <property type="match status" value="1"/>
</dbReference>
<dbReference type="InterPro" id="IPR018979">
    <property type="entry name" value="FERM_N"/>
</dbReference>
<dbReference type="InterPro" id="IPR019749">
    <property type="entry name" value="Band_41_domain"/>
</dbReference>
<dbReference type="GO" id="GO:0005856">
    <property type="term" value="C:cytoskeleton"/>
    <property type="evidence" value="ECO:0007669"/>
    <property type="project" value="UniProtKB-SubCell"/>
</dbReference>
<proteinExistence type="inferred from homology"/>
<sequence>MIESVSRRAFITSSGTYNVRASEQAKERRHKTISAIVLFLDETQHTFHIDKNAKGQVLLDAVFLHLELIEKDYFGLQYCDNGNSSACQNPDVMRWLDPTKPLKKQIRSNHFYFRVKFYVTDPSKLQEEYTRYHFYLQVRKDIMTGRLTAPNSAACLLASYTVQSELGDYNPDEHKTGYLSSLPLIPGQTEDMERKICELHKLHKGQTPADAEYNFLEHAKRLEMYGVDLHKARDSSNKEIQLGVTSVGLVVFQNGIKINTFSWSKIVKISFKRKQFFVQLRREPSENYDTLLGFNMVSYRSCKSLWKCCVEHHTFFRLHSPHLRSKRFPLGLGFGIGSRFSYSGKTEFQTVEEGKHRAKFERNFIRSPSRRIVRTNIPTADEKLKPSSRTTRSHDNKVTSLGSWEPRRAWDRSPPHETGAFDEPPFVSNGRGIYVDADVSRGLSLDNSSLTRSLVYADEDSLPSEKEEEKQVSIMNNKNVLRQSENKTVIYVRQEGVIEKSEFQNHDNIEDGGLVVIKITPDENGRFGFNVKGGADLELPILVSRVAPNTPADRCYPKLSEGDQVVYINGIDIAQMTHDEVVNLIRNARDNLPGELELTVKPNVLYEANEIEEPAYQYVPEAQTVANGADALTQSMLLLEDGLASGAILNQFDQLYRKKPGLSTNEAKKNENQNKNRYRDISPYDETRVILLGGDNGDYINASYVNMEIPGSGIVNRYIATQGPLSSTVGHFWQMVLEAGTGLIVMLTPLVERGRPKCHQYWPNAEEILRVNKLEISCVKEETDDSGSFVFREFLLRDLERNEERDISHMQYIAWPDHGVPDSPTEFLSFTQKVRAARAGMVEPTLVHCSAGIGRTGVLILMETALCLMEANEPVYPLDIVKTMRDQRAMMIQTSSQYKFVCESVLRAYTDGIAEPLPEFRQ</sequence>
<keyword evidence="7" id="KW-0965">Cell junction</keyword>
<dbReference type="PROSITE" id="PS50106">
    <property type="entry name" value="PDZ"/>
    <property type="match status" value="1"/>
</dbReference>
<dbReference type="Pfam" id="PF00595">
    <property type="entry name" value="PDZ"/>
    <property type="match status" value="1"/>
</dbReference>
<dbReference type="PRINTS" id="PR00935">
    <property type="entry name" value="BAND41"/>
</dbReference>
<feature type="binding site" evidence="11">
    <location>
        <position position="817"/>
    </location>
    <ligand>
        <name>substrate</name>
    </ligand>
</feature>
<dbReference type="InterPro" id="IPR000299">
    <property type="entry name" value="FERM_domain"/>
</dbReference>
<dbReference type="Gene3D" id="3.90.190.10">
    <property type="entry name" value="Protein tyrosine phosphatase superfamily"/>
    <property type="match status" value="1"/>
</dbReference>
<dbReference type="GO" id="GO:0009887">
    <property type="term" value="P:animal organ morphogenesis"/>
    <property type="evidence" value="ECO:0007669"/>
    <property type="project" value="UniProtKB-ARBA"/>
</dbReference>
<dbReference type="Gene3D" id="3.10.20.90">
    <property type="entry name" value="Phosphatidylinositol 3-kinase Catalytic Subunit, Chain A, domain 1"/>
    <property type="match status" value="1"/>
</dbReference>
<dbReference type="PROSITE" id="PS00661">
    <property type="entry name" value="FERM_2"/>
    <property type="match status" value="1"/>
</dbReference>
<dbReference type="EMBL" id="JARGDH010000005">
    <property type="protein sequence ID" value="KAL0268616.1"/>
    <property type="molecule type" value="Genomic_DNA"/>
</dbReference>
<feature type="binding site" evidence="11">
    <location>
        <begin position="849"/>
        <end position="855"/>
    </location>
    <ligand>
        <name>substrate</name>
    </ligand>
</feature>
<evidence type="ECO:0000256" key="10">
    <source>
        <dbReference type="PIRSR" id="PIRSR000927-1"/>
    </source>
</evidence>
<gene>
    <name evidence="16" type="ORF">PYX00_010476</name>
</gene>
<dbReference type="CDD" id="cd13189">
    <property type="entry name" value="FERM_C_PTPN4_PTPN3_like"/>
    <property type="match status" value="1"/>
</dbReference>
<comment type="caution">
    <text evidence="16">The sequence shown here is derived from an EMBL/GenBank/DDBJ whole genome shotgun (WGS) entry which is preliminary data.</text>
</comment>